<feature type="compositionally biased region" description="Low complexity" evidence="1">
    <location>
        <begin position="198"/>
        <end position="208"/>
    </location>
</feature>
<gene>
    <name evidence="3" type="ORF">KQP761_LOCUS6511</name>
</gene>
<dbReference type="OrthoDB" id="10051844at2759"/>
<feature type="region of interest" description="Disordered" evidence="1">
    <location>
        <begin position="291"/>
        <end position="326"/>
    </location>
</feature>
<organism evidence="3 4">
    <name type="scientific">Rotaria magnacalcarata</name>
    <dbReference type="NCBI Taxonomy" id="392030"/>
    <lineage>
        <taxon>Eukaryota</taxon>
        <taxon>Metazoa</taxon>
        <taxon>Spiralia</taxon>
        <taxon>Gnathifera</taxon>
        <taxon>Rotifera</taxon>
        <taxon>Eurotatoria</taxon>
        <taxon>Bdelloidea</taxon>
        <taxon>Philodinida</taxon>
        <taxon>Philodinidae</taxon>
        <taxon>Rotaria</taxon>
    </lineage>
</organism>
<sequence>MYKKSLVRIETENRSDLSNPALNDIIATNHVIVSKNTRKERLSRACKAAVLMITLGFVAIGIVILTVAIAHSRNTLNGIISRTAEKDFSVKANNSRTLFINQENWTTITNEQTENEYLPKTTVILTSNNLHMLSTENVHMSSSIMSTKQNENISPDAQTMKTYPSLSTIVNEESSSSTTAQKTISNQESTSSTTAQKTISNQESTSSTTIQTTVYNQETTLVPTSQQFTSMMTTESEPTTIMESQEHMETLSNTTTIIIVEINSTLKEDTTTAMFEGTLSTISMNDHFDIQSSTTTDNDEQNRQESAKNKKNDAPEEDIKYYTISS</sequence>
<accession>A0A815G9K3</accession>
<keyword evidence="2" id="KW-0472">Membrane</keyword>
<feature type="compositionally biased region" description="Polar residues" evidence="1">
    <location>
        <begin position="169"/>
        <end position="197"/>
    </location>
</feature>
<evidence type="ECO:0000313" key="4">
    <source>
        <dbReference type="Proteomes" id="UP000663834"/>
    </source>
</evidence>
<evidence type="ECO:0000313" key="3">
    <source>
        <dbReference type="EMBL" id="CAF1336342.1"/>
    </source>
</evidence>
<proteinExistence type="predicted"/>
<dbReference type="EMBL" id="CAJNOW010001926">
    <property type="protein sequence ID" value="CAF1336342.1"/>
    <property type="molecule type" value="Genomic_DNA"/>
</dbReference>
<feature type="transmembrane region" description="Helical" evidence="2">
    <location>
        <begin position="48"/>
        <end position="70"/>
    </location>
</feature>
<reference evidence="3" key="1">
    <citation type="submission" date="2021-02" db="EMBL/GenBank/DDBJ databases">
        <authorList>
            <person name="Nowell W R."/>
        </authorList>
    </citation>
    <scope>NUCLEOTIDE SEQUENCE</scope>
</reference>
<protein>
    <submittedName>
        <fullName evidence="3">Uncharacterized protein</fullName>
    </submittedName>
</protein>
<evidence type="ECO:0000256" key="1">
    <source>
        <dbReference type="SAM" id="MobiDB-lite"/>
    </source>
</evidence>
<name>A0A815G9K3_9BILA</name>
<evidence type="ECO:0000256" key="2">
    <source>
        <dbReference type="SAM" id="Phobius"/>
    </source>
</evidence>
<feature type="region of interest" description="Disordered" evidence="1">
    <location>
        <begin position="169"/>
        <end position="208"/>
    </location>
</feature>
<comment type="caution">
    <text evidence="3">The sequence shown here is derived from an EMBL/GenBank/DDBJ whole genome shotgun (WGS) entry which is preliminary data.</text>
</comment>
<feature type="compositionally biased region" description="Basic and acidic residues" evidence="1">
    <location>
        <begin position="300"/>
        <end position="320"/>
    </location>
</feature>
<keyword evidence="2" id="KW-1133">Transmembrane helix</keyword>
<dbReference type="AlphaFoldDB" id="A0A815G9K3"/>
<keyword evidence="2" id="KW-0812">Transmembrane</keyword>
<dbReference type="Proteomes" id="UP000663834">
    <property type="component" value="Unassembled WGS sequence"/>
</dbReference>